<organism evidence="1 2">
    <name type="scientific">Mycena metata</name>
    <dbReference type="NCBI Taxonomy" id="1033252"/>
    <lineage>
        <taxon>Eukaryota</taxon>
        <taxon>Fungi</taxon>
        <taxon>Dikarya</taxon>
        <taxon>Basidiomycota</taxon>
        <taxon>Agaricomycotina</taxon>
        <taxon>Agaricomycetes</taxon>
        <taxon>Agaricomycetidae</taxon>
        <taxon>Agaricales</taxon>
        <taxon>Marasmiineae</taxon>
        <taxon>Mycenaceae</taxon>
        <taxon>Mycena</taxon>
    </lineage>
</organism>
<evidence type="ECO:0000313" key="1">
    <source>
        <dbReference type="EMBL" id="KAJ7772451.1"/>
    </source>
</evidence>
<reference evidence="1" key="1">
    <citation type="submission" date="2023-03" db="EMBL/GenBank/DDBJ databases">
        <title>Massive genome expansion in bonnet fungi (Mycena s.s.) driven by repeated elements and novel gene families across ecological guilds.</title>
        <authorList>
            <consortium name="Lawrence Berkeley National Laboratory"/>
            <person name="Harder C.B."/>
            <person name="Miyauchi S."/>
            <person name="Viragh M."/>
            <person name="Kuo A."/>
            <person name="Thoen E."/>
            <person name="Andreopoulos B."/>
            <person name="Lu D."/>
            <person name="Skrede I."/>
            <person name="Drula E."/>
            <person name="Henrissat B."/>
            <person name="Morin E."/>
            <person name="Kohler A."/>
            <person name="Barry K."/>
            <person name="LaButti K."/>
            <person name="Morin E."/>
            <person name="Salamov A."/>
            <person name="Lipzen A."/>
            <person name="Mereny Z."/>
            <person name="Hegedus B."/>
            <person name="Baldrian P."/>
            <person name="Stursova M."/>
            <person name="Weitz H."/>
            <person name="Taylor A."/>
            <person name="Grigoriev I.V."/>
            <person name="Nagy L.G."/>
            <person name="Martin F."/>
            <person name="Kauserud H."/>
        </authorList>
    </citation>
    <scope>NUCLEOTIDE SEQUENCE</scope>
    <source>
        <strain evidence="1">CBHHK182m</strain>
    </source>
</reference>
<dbReference type="AlphaFoldDB" id="A0AAD7JXC8"/>
<gene>
    <name evidence="1" type="ORF">B0H16DRAFT_1451525</name>
</gene>
<dbReference type="EMBL" id="JARKIB010000014">
    <property type="protein sequence ID" value="KAJ7772451.1"/>
    <property type="molecule type" value="Genomic_DNA"/>
</dbReference>
<comment type="caution">
    <text evidence="1">The sequence shown here is derived from an EMBL/GenBank/DDBJ whole genome shotgun (WGS) entry which is preliminary data.</text>
</comment>
<proteinExistence type="predicted"/>
<evidence type="ECO:0000313" key="2">
    <source>
        <dbReference type="Proteomes" id="UP001215598"/>
    </source>
</evidence>
<name>A0AAD7JXC8_9AGAR</name>
<sequence>MYFWWNEEDHRLSTPSRRVWLGVWLEFRLGRGRWAVRVISAVALGSGMVPAQGWHAFLEWETYRVLKINWNRLEVKKGINIETLAVDLRTFARICLTPIDLVHFRRDRPSLRSNTLGNLEDIRCAQKYLGRENPSLRSKTLGIDGTRGYS</sequence>
<keyword evidence="2" id="KW-1185">Reference proteome</keyword>
<accession>A0AAD7JXC8</accession>
<dbReference type="Proteomes" id="UP001215598">
    <property type="component" value="Unassembled WGS sequence"/>
</dbReference>
<protein>
    <submittedName>
        <fullName evidence="1">Uncharacterized protein</fullName>
    </submittedName>
</protein>